<evidence type="ECO:0000313" key="1">
    <source>
        <dbReference type="EMBL" id="SUA69662.1"/>
    </source>
</evidence>
<dbReference type="Proteomes" id="UP000254400">
    <property type="component" value="Unassembled WGS sequence"/>
</dbReference>
<evidence type="ECO:0008006" key="3">
    <source>
        <dbReference type="Google" id="ProtNLM"/>
    </source>
</evidence>
<organism evidence="1 2">
    <name type="scientific">Paenibacillus polymyxa</name>
    <name type="common">Bacillus polymyxa</name>
    <dbReference type="NCBI Taxonomy" id="1406"/>
    <lineage>
        <taxon>Bacteria</taxon>
        <taxon>Bacillati</taxon>
        <taxon>Bacillota</taxon>
        <taxon>Bacilli</taxon>
        <taxon>Bacillales</taxon>
        <taxon>Paenibacillaceae</taxon>
        <taxon>Paenibacillus</taxon>
    </lineage>
</organism>
<dbReference type="AlphaFoldDB" id="A0A378XXA9"/>
<accession>A0A378XXA9</accession>
<protein>
    <recommendedName>
        <fullName evidence="3">HXXEE domain-containing protein</fullName>
    </recommendedName>
</protein>
<evidence type="ECO:0000313" key="2">
    <source>
        <dbReference type="Proteomes" id="UP000254400"/>
    </source>
</evidence>
<dbReference type="InterPro" id="IPR025671">
    <property type="entry name" value="HXXEE"/>
</dbReference>
<dbReference type="RefSeq" id="WP_016819038.1">
    <property type="nucleotide sequence ID" value="NZ_CP025957.1"/>
</dbReference>
<sequence>MDFLRKYWQDAGGIIGVAVCIVLLMNSAILSDLSGILWLSFVAILFHQFEEYRWPGYFAGLFNNVLFKSEAPDHYPLNTQSAMIINVAIAYVFYLLPVWFPHVIWLGLAPVLMGFFQVIWHGIVVNLKAKTVYNPGLCTAVLLHVPVGIWYIHEIVKRDIPTAIDWIAGTIYFVFAIYIFIVKGNIWLKKSDSPYAFSKQQLGAYDRR</sequence>
<proteinExistence type="predicted"/>
<gene>
    <name evidence="1" type="ORF">NCTC10343_02524</name>
</gene>
<dbReference type="Pfam" id="PF13787">
    <property type="entry name" value="HXXEE"/>
    <property type="match status" value="1"/>
</dbReference>
<name>A0A378XXA9_PAEPO</name>
<dbReference type="GeneID" id="93345920"/>
<dbReference type="EMBL" id="UGSC01000001">
    <property type="protein sequence ID" value="SUA69662.1"/>
    <property type="molecule type" value="Genomic_DNA"/>
</dbReference>
<reference evidence="1 2" key="1">
    <citation type="submission" date="2018-06" db="EMBL/GenBank/DDBJ databases">
        <authorList>
            <consortium name="Pathogen Informatics"/>
            <person name="Doyle S."/>
        </authorList>
    </citation>
    <scope>NUCLEOTIDE SEQUENCE [LARGE SCALE GENOMIC DNA]</scope>
    <source>
        <strain evidence="1 2">NCTC10343</strain>
    </source>
</reference>